<dbReference type="SUPFAM" id="SSF56112">
    <property type="entry name" value="Protein kinase-like (PK-like)"/>
    <property type="match status" value="1"/>
</dbReference>
<proteinExistence type="predicted"/>
<dbReference type="InterPro" id="IPR017441">
    <property type="entry name" value="Protein_kinase_ATP_BS"/>
</dbReference>
<protein>
    <submittedName>
        <fullName evidence="8">Serine/threonine protein kinase</fullName>
    </submittedName>
</protein>
<reference evidence="8 9" key="1">
    <citation type="submission" date="2021-04" db="EMBL/GenBank/DDBJ databases">
        <authorList>
            <person name="Ivanova A."/>
        </authorList>
    </citation>
    <scope>NUCLEOTIDE SEQUENCE [LARGE SCALE GENOMIC DNA]</scope>
    <source>
        <strain evidence="8 9">G18</strain>
    </source>
</reference>
<keyword evidence="9" id="KW-1185">Reference proteome</keyword>
<feature type="domain" description="Protein kinase" evidence="7">
    <location>
        <begin position="65"/>
        <end position="337"/>
    </location>
</feature>
<evidence type="ECO:0000256" key="3">
    <source>
        <dbReference type="ARBA" id="ARBA00022777"/>
    </source>
</evidence>
<evidence type="ECO:0000256" key="6">
    <source>
        <dbReference type="SAM" id="Phobius"/>
    </source>
</evidence>
<evidence type="ECO:0000259" key="7">
    <source>
        <dbReference type="PROSITE" id="PS50011"/>
    </source>
</evidence>
<evidence type="ECO:0000256" key="5">
    <source>
        <dbReference type="PROSITE-ProRule" id="PRU10141"/>
    </source>
</evidence>
<keyword evidence="2 5" id="KW-0547">Nucleotide-binding</keyword>
<dbReference type="InterPro" id="IPR011009">
    <property type="entry name" value="Kinase-like_dom_sf"/>
</dbReference>
<gene>
    <name evidence="8" type="ORF">J8F10_37380</name>
</gene>
<dbReference type="GO" id="GO:0004674">
    <property type="term" value="F:protein serine/threonine kinase activity"/>
    <property type="evidence" value="ECO:0007669"/>
    <property type="project" value="UniProtKB-KW"/>
</dbReference>
<dbReference type="SMART" id="SM00220">
    <property type="entry name" value="S_TKc"/>
    <property type="match status" value="1"/>
</dbReference>
<feature type="transmembrane region" description="Helical" evidence="6">
    <location>
        <begin position="347"/>
        <end position="370"/>
    </location>
</feature>
<dbReference type="Gene3D" id="1.10.510.10">
    <property type="entry name" value="Transferase(Phosphotransferase) domain 1"/>
    <property type="match status" value="1"/>
</dbReference>
<dbReference type="InterPro" id="IPR008271">
    <property type="entry name" value="Ser/Thr_kinase_AS"/>
</dbReference>
<keyword evidence="4 5" id="KW-0067">ATP-binding</keyword>
<accession>A0ABS5C735</accession>
<dbReference type="InterPro" id="IPR000719">
    <property type="entry name" value="Prot_kinase_dom"/>
</dbReference>
<dbReference type="PANTHER" id="PTHR43289:SF6">
    <property type="entry name" value="SERINE_THREONINE-PROTEIN KINASE NEKL-3"/>
    <property type="match status" value="1"/>
</dbReference>
<evidence type="ECO:0000313" key="8">
    <source>
        <dbReference type="EMBL" id="MBP3960928.1"/>
    </source>
</evidence>
<dbReference type="PANTHER" id="PTHR43289">
    <property type="entry name" value="MITOGEN-ACTIVATED PROTEIN KINASE KINASE KINASE 20-RELATED"/>
    <property type="match status" value="1"/>
</dbReference>
<evidence type="ECO:0000256" key="1">
    <source>
        <dbReference type="ARBA" id="ARBA00022679"/>
    </source>
</evidence>
<sequence>MMALLNELLFEWEERRKRGEIVTPEQLCPHDPATRAELAKRILLLEQFDQTFCVDEPIPEKIGKYEIRGVLGEGGMGVVYLGFDPTLKRLAAVKTISSGHLLITDAVAEQRFALEGQVLARLTHPNIVTVYEGGSDEGCSYLAMEHISGGSVAAARERITNSSPLEIASLMTKVARAVHYAHAQKSPIYHRDLKPSNILLTEDGEPKVADFGLAKLFEPDPPPEPTANTLTGTFDTPRAHALTTVGGRQSGTPGYMAPEQVGEPITAATDVWALGVILHELLTGEPPTPVHPPDPGAVVTAVPGHLGRQLAAIIRRCLQRSPSERYVTAGELADALRALGQPSRRKVLRAGLAAGVVALAGGVPVGFFAADPYRRFCWRTRGVNRRLERGETVELIDPDAKREPDYFLLVGHGATDTEYREENWVVRSTAFSLLELVPRLPPGCRIQVELRHQHSNFGANLFLRVGIVFGISSVLHNGETVQFVSHVSFDDVGGLGWVQVGAIWPVGRRGVMEPKQYYPNNASQNSQVPVPTPTPFRVVELTLPPINDPISWSGPPPLSLIPVRDARARGMPGFANDYPNELIDQIEARYSHRIGLIVSGGAIKVRSVRIIPPQTRQGDNR</sequence>
<dbReference type="PROSITE" id="PS00107">
    <property type="entry name" value="PROTEIN_KINASE_ATP"/>
    <property type="match status" value="1"/>
</dbReference>
<organism evidence="8 9">
    <name type="scientific">Gemmata palustris</name>
    <dbReference type="NCBI Taxonomy" id="2822762"/>
    <lineage>
        <taxon>Bacteria</taxon>
        <taxon>Pseudomonadati</taxon>
        <taxon>Planctomycetota</taxon>
        <taxon>Planctomycetia</taxon>
        <taxon>Gemmatales</taxon>
        <taxon>Gemmataceae</taxon>
        <taxon>Gemmata</taxon>
    </lineage>
</organism>
<keyword evidence="6" id="KW-0472">Membrane</keyword>
<dbReference type="EMBL" id="JAGKQQ010000002">
    <property type="protein sequence ID" value="MBP3960928.1"/>
    <property type="molecule type" value="Genomic_DNA"/>
</dbReference>
<dbReference type="PROSITE" id="PS50011">
    <property type="entry name" value="PROTEIN_KINASE_DOM"/>
    <property type="match status" value="1"/>
</dbReference>
<keyword evidence="1" id="KW-0808">Transferase</keyword>
<dbReference type="PROSITE" id="PS00108">
    <property type="entry name" value="PROTEIN_KINASE_ST"/>
    <property type="match status" value="1"/>
</dbReference>
<keyword evidence="8" id="KW-0723">Serine/threonine-protein kinase</keyword>
<keyword evidence="6" id="KW-1133">Transmembrane helix</keyword>
<name>A0ABS5C735_9BACT</name>
<feature type="binding site" evidence="5">
    <location>
        <position position="94"/>
    </location>
    <ligand>
        <name>ATP</name>
        <dbReference type="ChEBI" id="CHEBI:30616"/>
    </ligand>
</feature>
<dbReference type="Proteomes" id="UP000676565">
    <property type="component" value="Unassembled WGS sequence"/>
</dbReference>
<dbReference type="Pfam" id="PF00069">
    <property type="entry name" value="Pkinase"/>
    <property type="match status" value="1"/>
</dbReference>
<keyword evidence="6" id="KW-0812">Transmembrane</keyword>
<evidence type="ECO:0000256" key="4">
    <source>
        <dbReference type="ARBA" id="ARBA00022840"/>
    </source>
</evidence>
<comment type="caution">
    <text evidence="8">The sequence shown here is derived from an EMBL/GenBank/DDBJ whole genome shotgun (WGS) entry which is preliminary data.</text>
</comment>
<evidence type="ECO:0000256" key="2">
    <source>
        <dbReference type="ARBA" id="ARBA00022741"/>
    </source>
</evidence>
<keyword evidence="3 8" id="KW-0418">Kinase</keyword>
<evidence type="ECO:0000313" key="9">
    <source>
        <dbReference type="Proteomes" id="UP000676565"/>
    </source>
</evidence>
<dbReference type="Gene3D" id="3.30.200.20">
    <property type="entry name" value="Phosphorylase Kinase, domain 1"/>
    <property type="match status" value="1"/>
</dbReference>
<dbReference type="CDD" id="cd14014">
    <property type="entry name" value="STKc_PknB_like"/>
    <property type="match status" value="1"/>
</dbReference>